<organism evidence="1 2">
    <name type="scientific">Heterostelium pallidum (strain ATCC 26659 / Pp 5 / PN500)</name>
    <name type="common">Cellular slime mold</name>
    <name type="synonym">Polysphondylium pallidum</name>
    <dbReference type="NCBI Taxonomy" id="670386"/>
    <lineage>
        <taxon>Eukaryota</taxon>
        <taxon>Amoebozoa</taxon>
        <taxon>Evosea</taxon>
        <taxon>Eumycetozoa</taxon>
        <taxon>Dictyostelia</taxon>
        <taxon>Acytosteliales</taxon>
        <taxon>Acytosteliaceae</taxon>
        <taxon>Heterostelium</taxon>
    </lineage>
</organism>
<gene>
    <name evidence="1" type="ORF">PPL_04749</name>
</gene>
<protein>
    <submittedName>
        <fullName evidence="1">Uncharacterized protein</fullName>
    </submittedName>
</protein>
<dbReference type="Proteomes" id="UP000001396">
    <property type="component" value="Unassembled WGS sequence"/>
</dbReference>
<reference evidence="1 2" key="1">
    <citation type="journal article" date="2011" name="Genome Res.">
        <title>Phylogeny-wide analysis of social amoeba genomes highlights ancient origins for complex intercellular communication.</title>
        <authorList>
            <person name="Heidel A.J."/>
            <person name="Lawal H.M."/>
            <person name="Felder M."/>
            <person name="Schilde C."/>
            <person name="Helps N.R."/>
            <person name="Tunggal B."/>
            <person name="Rivero F."/>
            <person name="John U."/>
            <person name="Schleicher M."/>
            <person name="Eichinger L."/>
            <person name="Platzer M."/>
            <person name="Noegel A.A."/>
            <person name="Schaap P."/>
            <person name="Gloeckner G."/>
        </authorList>
    </citation>
    <scope>NUCLEOTIDE SEQUENCE [LARGE SCALE GENOMIC DNA]</scope>
    <source>
        <strain evidence="2">ATCC 26659 / Pp 5 / PN500</strain>
    </source>
</reference>
<name>D3B8F6_HETP5</name>
<dbReference type="GeneID" id="31360236"/>
<dbReference type="RefSeq" id="XP_020434441.1">
    <property type="nucleotide sequence ID" value="XM_020575646.1"/>
</dbReference>
<keyword evidence="2" id="KW-1185">Reference proteome</keyword>
<dbReference type="EMBL" id="ADBJ01000020">
    <property type="protein sequence ID" value="EFA82324.1"/>
    <property type="molecule type" value="Genomic_DNA"/>
</dbReference>
<dbReference type="InParanoid" id="D3B8F6"/>
<proteinExistence type="predicted"/>
<comment type="caution">
    <text evidence="1">The sequence shown here is derived from an EMBL/GenBank/DDBJ whole genome shotgun (WGS) entry which is preliminary data.</text>
</comment>
<evidence type="ECO:0000313" key="1">
    <source>
        <dbReference type="EMBL" id="EFA82324.1"/>
    </source>
</evidence>
<sequence>MEISKLLNPERGASTISTINRNIGVDRNQFVINGENQYIGMVTIPQEFRPDSTERPFKESKSTVEK</sequence>
<accession>D3B8F6</accession>
<dbReference type="AlphaFoldDB" id="D3B8F6"/>
<evidence type="ECO:0000313" key="2">
    <source>
        <dbReference type="Proteomes" id="UP000001396"/>
    </source>
</evidence>